<dbReference type="Proteomes" id="UP000283700">
    <property type="component" value="Unassembled WGS sequence"/>
</dbReference>
<dbReference type="GO" id="GO:0003700">
    <property type="term" value="F:DNA-binding transcription factor activity"/>
    <property type="evidence" value="ECO:0007669"/>
    <property type="project" value="InterPro"/>
</dbReference>
<dbReference type="Gene3D" id="1.10.10.10">
    <property type="entry name" value="Winged helix-like DNA-binding domain superfamily/Winged helix DNA-binding domain"/>
    <property type="match status" value="1"/>
</dbReference>
<feature type="binding site" evidence="7">
    <location>
        <position position="91"/>
    </location>
    <ligand>
        <name>Zn(2+)</name>
        <dbReference type="ChEBI" id="CHEBI:29105"/>
    </ligand>
</feature>
<keyword evidence="4" id="KW-0805">Transcription regulation</keyword>
<evidence type="ECO:0000313" key="8">
    <source>
        <dbReference type="EMBL" id="CUN18327.1"/>
    </source>
</evidence>
<keyword evidence="3 7" id="KW-0862">Zinc</keyword>
<evidence type="ECO:0000313" key="10">
    <source>
        <dbReference type="EMBL" id="RGZ74124.1"/>
    </source>
</evidence>
<evidence type="ECO:0000256" key="1">
    <source>
        <dbReference type="ARBA" id="ARBA00007957"/>
    </source>
</evidence>
<dbReference type="GO" id="GO:0008270">
    <property type="term" value="F:zinc ion binding"/>
    <property type="evidence" value="ECO:0007669"/>
    <property type="project" value="TreeGrafter"/>
</dbReference>
<gene>
    <name evidence="8" type="primary">fur</name>
    <name evidence="11" type="ORF">DW068_17925</name>
    <name evidence="10" type="ORF">DW972_16020</name>
    <name evidence="12" type="ORF">DWZ29_08800</name>
    <name evidence="9" type="ORF">DXD91_14900</name>
    <name evidence="8" type="ORF">ERS852578_02723</name>
</gene>
<dbReference type="InterPro" id="IPR043135">
    <property type="entry name" value="Fur_C"/>
</dbReference>
<dbReference type="PANTHER" id="PTHR33202:SF7">
    <property type="entry name" value="FERRIC UPTAKE REGULATION PROTEIN"/>
    <property type="match status" value="1"/>
</dbReference>
<evidence type="ECO:0000256" key="7">
    <source>
        <dbReference type="PIRSR" id="PIRSR602481-1"/>
    </source>
</evidence>
<evidence type="ECO:0000256" key="4">
    <source>
        <dbReference type="ARBA" id="ARBA00023015"/>
    </source>
</evidence>
<dbReference type="EMBL" id="QRNJ01000186">
    <property type="protein sequence ID" value="RHK30487.1"/>
    <property type="molecule type" value="Genomic_DNA"/>
</dbReference>
<dbReference type="Proteomes" id="UP000262524">
    <property type="component" value="Unassembled WGS sequence"/>
</dbReference>
<evidence type="ECO:0000256" key="2">
    <source>
        <dbReference type="ARBA" id="ARBA00022491"/>
    </source>
</evidence>
<dbReference type="InterPro" id="IPR036388">
    <property type="entry name" value="WH-like_DNA-bd_sf"/>
</dbReference>
<dbReference type="EMBL" id="QSEP01000266">
    <property type="protein sequence ID" value="RGZ74124.1"/>
    <property type="molecule type" value="Genomic_DNA"/>
</dbReference>
<evidence type="ECO:0000256" key="5">
    <source>
        <dbReference type="ARBA" id="ARBA00023125"/>
    </source>
</evidence>
<dbReference type="Proteomes" id="UP000283497">
    <property type="component" value="Unassembled WGS sequence"/>
</dbReference>
<evidence type="ECO:0000313" key="9">
    <source>
        <dbReference type="EMBL" id="RGI77250.1"/>
    </source>
</evidence>
<accession>A0A173UW51</accession>
<comment type="cofactor">
    <cofactor evidence="7">
        <name>Zn(2+)</name>
        <dbReference type="ChEBI" id="CHEBI:29105"/>
    </cofactor>
    <text evidence="7">Binds 1 zinc ion per subunit.</text>
</comment>
<keyword evidence="7" id="KW-0479">Metal-binding</keyword>
<feature type="binding site" evidence="7">
    <location>
        <position position="134"/>
    </location>
    <ligand>
        <name>Zn(2+)</name>
        <dbReference type="ChEBI" id="CHEBI:29105"/>
    </ligand>
</feature>
<feature type="binding site" evidence="7">
    <location>
        <position position="94"/>
    </location>
    <ligand>
        <name>Zn(2+)</name>
        <dbReference type="ChEBI" id="CHEBI:29105"/>
    </ligand>
</feature>
<dbReference type="GO" id="GO:0000976">
    <property type="term" value="F:transcription cis-regulatory region binding"/>
    <property type="evidence" value="ECO:0007669"/>
    <property type="project" value="TreeGrafter"/>
</dbReference>
<dbReference type="RefSeq" id="WP_022169910.1">
    <property type="nucleotide sequence ID" value="NZ_CALLAX010000036.1"/>
</dbReference>
<name>A0A173UW51_9FIRM</name>
<evidence type="ECO:0000256" key="3">
    <source>
        <dbReference type="ARBA" id="ARBA00022833"/>
    </source>
</evidence>
<comment type="similarity">
    <text evidence="1">Belongs to the Fur family.</text>
</comment>
<dbReference type="Proteomes" id="UP000286561">
    <property type="component" value="Unassembled WGS sequence"/>
</dbReference>
<evidence type="ECO:0000313" key="15">
    <source>
        <dbReference type="Proteomes" id="UP000283497"/>
    </source>
</evidence>
<proteinExistence type="inferred from homology"/>
<dbReference type="GO" id="GO:1900376">
    <property type="term" value="P:regulation of secondary metabolite biosynthetic process"/>
    <property type="evidence" value="ECO:0007669"/>
    <property type="project" value="TreeGrafter"/>
</dbReference>
<evidence type="ECO:0000313" key="11">
    <source>
        <dbReference type="EMBL" id="RHK30487.1"/>
    </source>
</evidence>
<sequence length="140" mass="16226">MKERKSYTTKNRLVILDYLKENCSTTISAADIKKHLEEKEISVNTTTVYRLLDKLCAENVIIKYSDINSDKAVYQYAGEKGHCREHLHLKCIKCGKVMHLDCGFMDELREHIMEEHHFQLQCSGDLLHGLCEECAKNSDF</sequence>
<dbReference type="Gene3D" id="3.30.1490.190">
    <property type="match status" value="1"/>
</dbReference>
<protein>
    <submittedName>
        <fullName evidence="8">Ferric uptake regulation protein</fullName>
    </submittedName>
    <submittedName>
        <fullName evidence="9">Transcriptional repressor</fullName>
    </submittedName>
</protein>
<keyword evidence="5" id="KW-0238">DNA-binding</keyword>
<dbReference type="PANTHER" id="PTHR33202">
    <property type="entry name" value="ZINC UPTAKE REGULATION PROTEIN"/>
    <property type="match status" value="1"/>
</dbReference>
<reference evidence="14 15" key="2">
    <citation type="submission" date="2018-08" db="EMBL/GenBank/DDBJ databases">
        <title>A genome reference for cultivated species of the human gut microbiota.</title>
        <authorList>
            <person name="Zou Y."/>
            <person name="Xue W."/>
            <person name="Luo G."/>
        </authorList>
    </citation>
    <scope>NUCLEOTIDE SEQUENCE [LARGE SCALE GENOMIC DNA]</scope>
    <source>
        <strain evidence="12 16">AF31-17AC</strain>
        <strain evidence="11 15">AF45-14BH</strain>
        <strain evidence="10 17">AM48-23BH</strain>
        <strain evidence="9 14">TM10-1AC</strain>
    </source>
</reference>
<dbReference type="EMBL" id="QRQO01000021">
    <property type="protein sequence ID" value="RHN12972.1"/>
    <property type="molecule type" value="Genomic_DNA"/>
</dbReference>
<evidence type="ECO:0000313" key="12">
    <source>
        <dbReference type="EMBL" id="RHN12972.1"/>
    </source>
</evidence>
<dbReference type="Pfam" id="PF01475">
    <property type="entry name" value="FUR"/>
    <property type="match status" value="1"/>
</dbReference>
<evidence type="ECO:0000313" key="14">
    <source>
        <dbReference type="Proteomes" id="UP000262524"/>
    </source>
</evidence>
<evidence type="ECO:0000313" key="13">
    <source>
        <dbReference type="Proteomes" id="UP000095390"/>
    </source>
</evidence>
<dbReference type="Proteomes" id="UP000095390">
    <property type="component" value="Unassembled WGS sequence"/>
</dbReference>
<keyword evidence="6" id="KW-0804">Transcription</keyword>
<dbReference type="InterPro" id="IPR002481">
    <property type="entry name" value="FUR"/>
</dbReference>
<dbReference type="EMBL" id="QSOE01000173">
    <property type="protein sequence ID" value="RGI77250.1"/>
    <property type="molecule type" value="Genomic_DNA"/>
</dbReference>
<organism evidence="8 13">
    <name type="scientific">Anaerobutyricum hallii</name>
    <dbReference type="NCBI Taxonomy" id="39488"/>
    <lineage>
        <taxon>Bacteria</taxon>
        <taxon>Bacillati</taxon>
        <taxon>Bacillota</taxon>
        <taxon>Clostridia</taxon>
        <taxon>Lachnospirales</taxon>
        <taxon>Lachnospiraceae</taxon>
        <taxon>Anaerobutyricum</taxon>
    </lineage>
</organism>
<keyword evidence="2" id="KW-0678">Repressor</keyword>
<dbReference type="EMBL" id="CYYC01000046">
    <property type="protein sequence ID" value="CUN18327.1"/>
    <property type="molecule type" value="Genomic_DNA"/>
</dbReference>
<evidence type="ECO:0000313" key="16">
    <source>
        <dbReference type="Proteomes" id="UP000283700"/>
    </source>
</evidence>
<reference evidence="8 13" key="1">
    <citation type="submission" date="2015-09" db="EMBL/GenBank/DDBJ databases">
        <authorList>
            <consortium name="Pathogen Informatics"/>
        </authorList>
    </citation>
    <scope>NUCLEOTIDE SEQUENCE [LARGE SCALE GENOMIC DNA]</scope>
    <source>
        <strain evidence="8 13">2789STDY5834966</strain>
    </source>
</reference>
<dbReference type="OrthoDB" id="8659436at2"/>
<evidence type="ECO:0000313" key="17">
    <source>
        <dbReference type="Proteomes" id="UP000286561"/>
    </source>
</evidence>
<evidence type="ECO:0000256" key="6">
    <source>
        <dbReference type="ARBA" id="ARBA00023163"/>
    </source>
</evidence>
<dbReference type="InterPro" id="IPR036390">
    <property type="entry name" value="WH_DNA-bd_sf"/>
</dbReference>
<dbReference type="SUPFAM" id="SSF46785">
    <property type="entry name" value="Winged helix' DNA-binding domain"/>
    <property type="match status" value="1"/>
</dbReference>
<dbReference type="AlphaFoldDB" id="A0A173UW51"/>
<dbReference type="GO" id="GO:0045892">
    <property type="term" value="P:negative regulation of DNA-templated transcription"/>
    <property type="evidence" value="ECO:0007669"/>
    <property type="project" value="TreeGrafter"/>
</dbReference>
<feature type="binding site" evidence="7">
    <location>
        <position position="131"/>
    </location>
    <ligand>
        <name>Zn(2+)</name>
        <dbReference type="ChEBI" id="CHEBI:29105"/>
    </ligand>
</feature>